<dbReference type="GO" id="GO:0005524">
    <property type="term" value="F:ATP binding"/>
    <property type="evidence" value="ECO:0007669"/>
    <property type="project" value="UniProtKB-KW"/>
</dbReference>
<dbReference type="SUPFAM" id="SSF90123">
    <property type="entry name" value="ABC transporter transmembrane region"/>
    <property type="match status" value="2"/>
</dbReference>
<dbReference type="InterPro" id="IPR044726">
    <property type="entry name" value="ABCC_6TM_D2"/>
</dbReference>
<dbReference type="Gene3D" id="3.40.50.300">
    <property type="entry name" value="P-loop containing nucleotide triphosphate hydrolases"/>
    <property type="match status" value="1"/>
</dbReference>
<feature type="domain" description="ABC transmembrane type-1" evidence="10">
    <location>
        <begin position="682"/>
        <end position="940"/>
    </location>
</feature>
<protein>
    <submittedName>
        <fullName evidence="11">Uncharacterized protein</fullName>
    </submittedName>
</protein>
<accession>A0AAV8XXP4</accession>
<evidence type="ECO:0000256" key="1">
    <source>
        <dbReference type="ARBA" id="ARBA00004141"/>
    </source>
</evidence>
<evidence type="ECO:0000256" key="3">
    <source>
        <dbReference type="ARBA" id="ARBA00022692"/>
    </source>
</evidence>
<keyword evidence="12" id="KW-1185">Reference proteome</keyword>
<keyword evidence="2" id="KW-0813">Transport</keyword>
<dbReference type="Pfam" id="PF00664">
    <property type="entry name" value="ABC_membrane"/>
    <property type="match status" value="2"/>
</dbReference>
<feature type="transmembrane region" description="Helical" evidence="8">
    <location>
        <begin position="81"/>
        <end position="102"/>
    </location>
</feature>
<keyword evidence="4" id="KW-0547">Nucleotide-binding</keyword>
<feature type="transmembrane region" description="Helical" evidence="8">
    <location>
        <begin position="670"/>
        <end position="690"/>
    </location>
</feature>
<feature type="domain" description="ABC transmembrane type-1" evidence="10">
    <location>
        <begin position="85"/>
        <end position="314"/>
    </location>
</feature>
<dbReference type="InterPro" id="IPR017871">
    <property type="entry name" value="ABC_transporter-like_CS"/>
</dbReference>
<evidence type="ECO:0000259" key="10">
    <source>
        <dbReference type="PROSITE" id="PS50929"/>
    </source>
</evidence>
<dbReference type="PANTHER" id="PTHR24223:SF448">
    <property type="entry name" value="FI20146P1-RELATED"/>
    <property type="match status" value="1"/>
</dbReference>
<dbReference type="Proteomes" id="UP001162156">
    <property type="component" value="Unassembled WGS sequence"/>
</dbReference>
<keyword evidence="3 8" id="KW-0812">Transmembrane</keyword>
<keyword evidence="6 8" id="KW-1133">Transmembrane helix</keyword>
<dbReference type="CDD" id="cd03250">
    <property type="entry name" value="ABCC_MRP_domain1"/>
    <property type="match status" value="1"/>
</dbReference>
<feature type="transmembrane region" description="Helical" evidence="8">
    <location>
        <begin position="122"/>
        <end position="143"/>
    </location>
</feature>
<evidence type="ECO:0000256" key="6">
    <source>
        <dbReference type="ARBA" id="ARBA00022989"/>
    </source>
</evidence>
<gene>
    <name evidence="11" type="ORF">NQ314_009623</name>
</gene>
<feature type="transmembrane region" description="Helical" evidence="8">
    <location>
        <begin position="836"/>
        <end position="854"/>
    </location>
</feature>
<evidence type="ECO:0000313" key="12">
    <source>
        <dbReference type="Proteomes" id="UP001162156"/>
    </source>
</evidence>
<name>A0AAV8XXP4_9CUCU</name>
<evidence type="ECO:0000256" key="4">
    <source>
        <dbReference type="ARBA" id="ARBA00022741"/>
    </source>
</evidence>
<feature type="domain" description="ABC transporter" evidence="9">
    <location>
        <begin position="401"/>
        <end position="624"/>
    </location>
</feature>
<proteinExistence type="predicted"/>
<dbReference type="AlphaFoldDB" id="A0AAV8XXP4"/>
<feature type="transmembrane region" description="Helical" evidence="8">
    <location>
        <begin position="762"/>
        <end position="784"/>
    </location>
</feature>
<evidence type="ECO:0000256" key="7">
    <source>
        <dbReference type="ARBA" id="ARBA00023136"/>
    </source>
</evidence>
<dbReference type="FunFam" id="1.20.1560.10:FF:000026">
    <property type="entry name" value="Multidrug resistance-associated protein lethal(2)03659"/>
    <property type="match status" value="1"/>
</dbReference>
<feature type="transmembrane region" description="Helical" evidence="8">
    <location>
        <begin position="202"/>
        <end position="227"/>
    </location>
</feature>
<dbReference type="InterPro" id="IPR003439">
    <property type="entry name" value="ABC_transporter-like_ATP-bd"/>
</dbReference>
<dbReference type="SMART" id="SM00382">
    <property type="entry name" value="AAA"/>
    <property type="match status" value="1"/>
</dbReference>
<reference evidence="11" key="1">
    <citation type="journal article" date="2023" name="Insect Mol. Biol.">
        <title>Genome sequencing provides insights into the evolution of gene families encoding plant cell wall-degrading enzymes in longhorned beetles.</title>
        <authorList>
            <person name="Shin N.R."/>
            <person name="Okamura Y."/>
            <person name="Kirsch R."/>
            <person name="Pauchet Y."/>
        </authorList>
    </citation>
    <scope>NUCLEOTIDE SEQUENCE</scope>
    <source>
        <strain evidence="11">RBIC_L_NR</strain>
    </source>
</reference>
<dbReference type="EMBL" id="JANEYF010002643">
    <property type="protein sequence ID" value="KAJ8943853.1"/>
    <property type="molecule type" value="Genomic_DNA"/>
</dbReference>
<comment type="subcellular location">
    <subcellularLocation>
        <location evidence="1">Membrane</location>
        <topology evidence="1">Multi-pass membrane protein</topology>
    </subcellularLocation>
</comment>
<dbReference type="Gene3D" id="1.20.1560.10">
    <property type="entry name" value="ABC transporter type 1, transmembrane domain"/>
    <property type="match status" value="2"/>
</dbReference>
<evidence type="ECO:0000256" key="8">
    <source>
        <dbReference type="SAM" id="Phobius"/>
    </source>
</evidence>
<evidence type="ECO:0000256" key="2">
    <source>
        <dbReference type="ARBA" id="ARBA00022448"/>
    </source>
</evidence>
<dbReference type="PROSITE" id="PS50893">
    <property type="entry name" value="ABC_TRANSPORTER_2"/>
    <property type="match status" value="1"/>
</dbReference>
<dbReference type="FunFam" id="1.20.1560.10:FF:000014">
    <property type="entry name" value="Multidrug resistance-associated protein member 4"/>
    <property type="match status" value="1"/>
</dbReference>
<dbReference type="InterPro" id="IPR011527">
    <property type="entry name" value="ABC1_TM_dom"/>
</dbReference>
<dbReference type="PANTHER" id="PTHR24223">
    <property type="entry name" value="ATP-BINDING CASSETTE SUB-FAMILY C"/>
    <property type="match status" value="1"/>
</dbReference>
<dbReference type="InterPro" id="IPR036640">
    <property type="entry name" value="ABC1_TM_sf"/>
</dbReference>
<dbReference type="InterPro" id="IPR027417">
    <property type="entry name" value="P-loop_NTPase"/>
</dbReference>
<keyword evidence="5" id="KW-0067">ATP-binding</keyword>
<dbReference type="Pfam" id="PF00005">
    <property type="entry name" value="ABC_tran"/>
    <property type="match status" value="1"/>
</dbReference>
<dbReference type="PROSITE" id="PS50929">
    <property type="entry name" value="ABC_TM1F"/>
    <property type="match status" value="2"/>
</dbReference>
<dbReference type="GO" id="GO:0016887">
    <property type="term" value="F:ATP hydrolysis activity"/>
    <property type="evidence" value="ECO:0007669"/>
    <property type="project" value="InterPro"/>
</dbReference>
<organism evidence="11 12">
    <name type="scientific">Rhamnusium bicolor</name>
    <dbReference type="NCBI Taxonomy" id="1586634"/>
    <lineage>
        <taxon>Eukaryota</taxon>
        <taxon>Metazoa</taxon>
        <taxon>Ecdysozoa</taxon>
        <taxon>Arthropoda</taxon>
        <taxon>Hexapoda</taxon>
        <taxon>Insecta</taxon>
        <taxon>Pterygota</taxon>
        <taxon>Neoptera</taxon>
        <taxon>Endopterygota</taxon>
        <taxon>Coleoptera</taxon>
        <taxon>Polyphaga</taxon>
        <taxon>Cucujiformia</taxon>
        <taxon>Chrysomeloidea</taxon>
        <taxon>Cerambycidae</taxon>
        <taxon>Lepturinae</taxon>
        <taxon>Rhagiini</taxon>
        <taxon>Rhamnusium</taxon>
    </lineage>
</organism>
<keyword evidence="7 8" id="KW-0472">Membrane</keyword>
<evidence type="ECO:0000313" key="11">
    <source>
        <dbReference type="EMBL" id="KAJ8943853.1"/>
    </source>
</evidence>
<evidence type="ECO:0000256" key="5">
    <source>
        <dbReference type="ARBA" id="ARBA00022840"/>
    </source>
</evidence>
<dbReference type="SUPFAM" id="SSF52540">
    <property type="entry name" value="P-loop containing nucleoside triphosphate hydrolases"/>
    <property type="match status" value="1"/>
</dbReference>
<dbReference type="InterPro" id="IPR050173">
    <property type="entry name" value="ABC_transporter_C-like"/>
</dbReference>
<dbReference type="FunFam" id="3.40.50.300:FF:000482">
    <property type="entry name" value="Multidrug resistance-associated protein member 4"/>
    <property type="match status" value="1"/>
</dbReference>
<feature type="transmembrane region" description="Helical" evidence="8">
    <location>
        <begin position="860"/>
        <end position="879"/>
    </location>
</feature>
<dbReference type="CDD" id="cd18580">
    <property type="entry name" value="ABC_6TM_ABCC_D2"/>
    <property type="match status" value="1"/>
</dbReference>
<dbReference type="GO" id="GO:0140359">
    <property type="term" value="F:ABC-type transporter activity"/>
    <property type="evidence" value="ECO:0007669"/>
    <property type="project" value="InterPro"/>
</dbReference>
<comment type="caution">
    <text evidence="11">The sequence shown here is derived from an EMBL/GenBank/DDBJ whole genome shotgun (WGS) entry which is preliminary data.</text>
</comment>
<dbReference type="GO" id="GO:0016020">
    <property type="term" value="C:membrane"/>
    <property type="evidence" value="ECO:0007669"/>
    <property type="project" value="UniProtKB-SubCell"/>
</dbReference>
<dbReference type="PROSITE" id="PS00211">
    <property type="entry name" value="ABC_TRANSPORTER_1"/>
    <property type="match status" value="1"/>
</dbReference>
<evidence type="ECO:0000259" key="9">
    <source>
        <dbReference type="PROSITE" id="PS50893"/>
    </source>
</evidence>
<dbReference type="InterPro" id="IPR003593">
    <property type="entry name" value="AAA+_ATPase"/>
</dbReference>
<sequence>MDDSNSDEFKNKNVHPQLRSNFLCNLFFLKELDEDDLYKPLNEHESHRLGDKLEELWKLEKLNNTEPALWRALWMMFRKDILGHMIVLFFLEFILKLSQPLLLGKLMNYYTPNQTTVTLEEAYIYASMIVLTSLLYVVTYHSFNLSLQHLGMKIRIACCSVIYRKTLKLSKKALVKTTIGQMINLLSNDVNRFDNCFRYFHYLWAAPIETVLIMYLLYGVVGATVLMGKLTSIFRLRTAVKTDERVRIMSEIISGIQVIKMYTWEKAFSALVEQIRKLEIKQIRATTYIRALHISFNKFITRTSVFLCILTYAFTGHRPNAEFVYVVSSFYNILKSVMITDFPQGISNLAESLVSMKRIETFLLFDEVHLDTLRFAHTIDTKKITTSTPLIHNSNKKSIGIYLQGVFAKWVDNQQEYALCNVNFNVGPKQLVAIVGPVGSGKTSLLQSVMKELPITAGFKDVVGKVSYASQEPWLFAGTIKQNILFGEKWNSKKYEKVIQVCALERDLNLLPYGDKSMVGDRGVSLSGGQKARINLARAVYKDADIYILDDPLSAVDTQVGKQLFEDCISGFLKNKCTILVTHQLQYLKSVNKIYLMENGKIVTTGTYEEIQSSGRDFAKLFKHQIEEEECDKTDEACAKVKSFEEISDEPSEIREYRNTGKISSKVYKIYLIAGGGWCCSFFVLVLFVLTQLASSGADFFIKFWVNLEQNRAEKDYINDTFYNSYRDEVLLEEKYDKIILSALPNTEKNSIDKFFITDNCVYVYSFIISCVIVLTIARSISFYRMCMLASRKLHNNMFSKICNATMHFFNTNSSGRILNRFSKDMGSIDESLPHVLIDTVQIALNVVAINLVIATVKPWFLIPTSIMVIIFYLYRIVYLASSRNIKRMEATTRSPVFSHINASLQGLTTIRAFGAQEILRQEFDKHQDLHSAAFYMFLS</sequence>